<dbReference type="PANTHER" id="PTHR21661:SF39">
    <property type="entry name" value="HYDROLASE, PUTATIVE (AFU_ORTHOLOGUE AFUA_3G08960)-RELATED"/>
    <property type="match status" value="1"/>
</dbReference>
<dbReference type="Gene3D" id="3.40.50.1820">
    <property type="entry name" value="alpha/beta hydrolase"/>
    <property type="match status" value="1"/>
</dbReference>
<evidence type="ECO:0000313" key="5">
    <source>
        <dbReference type="Proteomes" id="UP001583177"/>
    </source>
</evidence>
<dbReference type="PRINTS" id="PR00412">
    <property type="entry name" value="EPOXHYDRLASE"/>
</dbReference>
<feature type="domain" description="Epoxide hydrolase N-terminal" evidence="3">
    <location>
        <begin position="15"/>
        <end position="138"/>
    </location>
</feature>
<dbReference type="InterPro" id="IPR029058">
    <property type="entry name" value="AB_hydrolase_fold"/>
</dbReference>
<dbReference type="Proteomes" id="UP001583177">
    <property type="component" value="Unassembled WGS sequence"/>
</dbReference>
<dbReference type="PANTHER" id="PTHR21661">
    <property type="entry name" value="EPOXIDE HYDROLASE 1-RELATED"/>
    <property type="match status" value="1"/>
</dbReference>
<evidence type="ECO:0000256" key="1">
    <source>
        <dbReference type="ARBA" id="ARBA00010088"/>
    </source>
</evidence>
<dbReference type="InterPro" id="IPR000639">
    <property type="entry name" value="Epox_hydrolase-like"/>
</dbReference>
<dbReference type="SUPFAM" id="SSF53474">
    <property type="entry name" value="alpha/beta-Hydrolases"/>
    <property type="match status" value="1"/>
</dbReference>
<comment type="similarity">
    <text evidence="1">Belongs to the peptidase S33 family.</text>
</comment>
<gene>
    <name evidence="4" type="ORF">Daus18300_006150</name>
</gene>
<accession>A0ABR3WW24</accession>
<name>A0ABR3WW24_9PEZI</name>
<keyword evidence="2" id="KW-0378">Hydrolase</keyword>
<dbReference type="PIRSF" id="PIRSF001112">
    <property type="entry name" value="Epoxide_hydrolase"/>
    <property type="match status" value="1"/>
</dbReference>
<proteinExistence type="inferred from homology"/>
<dbReference type="InterPro" id="IPR016292">
    <property type="entry name" value="Epoxide_hydrolase"/>
</dbReference>
<dbReference type="Pfam" id="PF06441">
    <property type="entry name" value="EHN"/>
    <property type="match status" value="1"/>
</dbReference>
<reference evidence="4 5" key="1">
    <citation type="journal article" date="2024" name="IMA Fungus">
        <title>IMA Genome - F19 : A genome assembly and annotation guide to empower mycologists, including annotated draft genome sequences of Ceratocystis pirilliformis, Diaporthe australafricana, Fusarium ophioides, Paecilomyces lecythidis, and Sporothrix stenoceras.</title>
        <authorList>
            <person name="Aylward J."/>
            <person name="Wilson A.M."/>
            <person name="Visagie C.M."/>
            <person name="Spraker J."/>
            <person name="Barnes I."/>
            <person name="Buitendag C."/>
            <person name="Ceriani C."/>
            <person name="Del Mar Angel L."/>
            <person name="du Plessis D."/>
            <person name="Fuchs T."/>
            <person name="Gasser K."/>
            <person name="Kramer D."/>
            <person name="Li W."/>
            <person name="Munsamy K."/>
            <person name="Piso A."/>
            <person name="Price J.L."/>
            <person name="Sonnekus B."/>
            <person name="Thomas C."/>
            <person name="van der Nest A."/>
            <person name="van Dijk A."/>
            <person name="van Heerden A."/>
            <person name="van Vuuren N."/>
            <person name="Yilmaz N."/>
            <person name="Duong T.A."/>
            <person name="van der Merwe N.A."/>
            <person name="Wingfield M.J."/>
            <person name="Wingfield B.D."/>
        </authorList>
    </citation>
    <scope>NUCLEOTIDE SEQUENCE [LARGE SCALE GENOMIC DNA]</scope>
    <source>
        <strain evidence="4 5">CMW 18300</strain>
    </source>
</reference>
<evidence type="ECO:0000313" key="4">
    <source>
        <dbReference type="EMBL" id="KAL1867875.1"/>
    </source>
</evidence>
<evidence type="ECO:0000259" key="3">
    <source>
        <dbReference type="Pfam" id="PF06441"/>
    </source>
</evidence>
<dbReference type="InterPro" id="IPR010497">
    <property type="entry name" value="Epoxide_hydro_N"/>
</dbReference>
<dbReference type="EMBL" id="JAWRVE010000048">
    <property type="protein sequence ID" value="KAL1867875.1"/>
    <property type="molecule type" value="Genomic_DNA"/>
</dbReference>
<comment type="caution">
    <text evidence="4">The sequence shown here is derived from an EMBL/GenBank/DDBJ whole genome shotgun (WGS) entry which is preliminary data.</text>
</comment>
<keyword evidence="5" id="KW-1185">Reference proteome</keyword>
<organism evidence="4 5">
    <name type="scientific">Diaporthe australafricana</name>
    <dbReference type="NCBI Taxonomy" id="127596"/>
    <lineage>
        <taxon>Eukaryota</taxon>
        <taxon>Fungi</taxon>
        <taxon>Dikarya</taxon>
        <taxon>Ascomycota</taxon>
        <taxon>Pezizomycotina</taxon>
        <taxon>Sordariomycetes</taxon>
        <taxon>Sordariomycetidae</taxon>
        <taxon>Diaporthales</taxon>
        <taxon>Diaporthaceae</taxon>
        <taxon>Diaporthe</taxon>
    </lineage>
</organism>
<protein>
    <recommendedName>
        <fullName evidence="3">Epoxide hydrolase N-terminal domain-containing protein</fullName>
    </recommendedName>
</protein>
<evidence type="ECO:0000256" key="2">
    <source>
        <dbReference type="ARBA" id="ARBA00022801"/>
    </source>
</evidence>
<sequence>MSNFSQAPHAVSGLAPFTFSIPKEEIDALNTLLKRPLPIATWENSQQDGRFGPSRDWLSKAISKWQAYDWQVPNPRLVVESVATHKYQEQINGIPNFKVPVEDEGVTYDVHFAGLFSQKKDATPLLLSHGWPGSFLEFLPILQKVQKQYAADPASLPYHLIVPSLPGYGFSNIPVTVDMNMVIVSRVLNKLMVKLGFKQYIAQGGDVGSMITKTVTEEYDECIAGHVNMLMIGPPEDKNVAPPTEIEQKAIERSMKFREHGMAYAWLHGTRPSTAGLAIGSSPQSLLAWIGEKMIDWSDETPSIEEILGNVSIYWFSGCYPSSIWPYRGLVGPLAQNRLSMGSMDKIKKPFGCSWFPKELAAAPKSWAEATGKVTFFKAHDQGGHFAALEKPELLWQDIVEFVDHVHATRK</sequence>